<dbReference type="AlphaFoldDB" id="A0AAV9JHV3"/>
<evidence type="ECO:0000256" key="5">
    <source>
        <dbReference type="PIRSR" id="PIRSR606710-2"/>
    </source>
</evidence>
<evidence type="ECO:0000256" key="6">
    <source>
        <dbReference type="RuleBase" id="RU361187"/>
    </source>
</evidence>
<dbReference type="CDD" id="cd08999">
    <property type="entry name" value="GH43_ABN-like"/>
    <property type="match status" value="1"/>
</dbReference>
<evidence type="ECO:0008006" key="10">
    <source>
        <dbReference type="Google" id="ProtNLM"/>
    </source>
</evidence>
<name>A0AAV9JHV3_9PEZI</name>
<dbReference type="Proteomes" id="UP001324427">
    <property type="component" value="Unassembled WGS sequence"/>
</dbReference>
<keyword evidence="2 6" id="KW-0378">Hydrolase</keyword>
<dbReference type="PANTHER" id="PTHR42812">
    <property type="entry name" value="BETA-XYLOSIDASE"/>
    <property type="match status" value="1"/>
</dbReference>
<dbReference type="Gene3D" id="2.115.10.20">
    <property type="entry name" value="Glycosyl hydrolase domain, family 43"/>
    <property type="match status" value="1"/>
</dbReference>
<evidence type="ECO:0000256" key="1">
    <source>
        <dbReference type="ARBA" id="ARBA00009865"/>
    </source>
</evidence>
<feature type="signal peptide" evidence="7">
    <location>
        <begin position="1"/>
        <end position="21"/>
    </location>
</feature>
<evidence type="ECO:0000256" key="3">
    <source>
        <dbReference type="ARBA" id="ARBA00023295"/>
    </source>
</evidence>
<dbReference type="InterPro" id="IPR051795">
    <property type="entry name" value="Glycosyl_Hydrlase_43"/>
</dbReference>
<dbReference type="InterPro" id="IPR006710">
    <property type="entry name" value="Glyco_hydro_43"/>
</dbReference>
<feature type="chain" id="PRO_5043743057" description="Glycoside hydrolase family 43 protein" evidence="7">
    <location>
        <begin position="22"/>
        <end position="370"/>
    </location>
</feature>
<keyword evidence="7" id="KW-0732">Signal</keyword>
<feature type="site" description="Important for catalytic activity, responsible for pKa modulation of the active site Glu and correct orientation of both the proton donor and substrate" evidence="5">
    <location>
        <position position="166"/>
    </location>
</feature>
<proteinExistence type="inferred from homology"/>
<dbReference type="GO" id="GO:0005975">
    <property type="term" value="P:carbohydrate metabolic process"/>
    <property type="evidence" value="ECO:0007669"/>
    <property type="project" value="InterPro"/>
</dbReference>
<feature type="active site" description="Proton acceptor" evidence="4">
    <location>
        <position position="45"/>
    </location>
</feature>
<keyword evidence="9" id="KW-1185">Reference proteome</keyword>
<comment type="caution">
    <text evidence="8">The sequence shown here is derived from an EMBL/GenBank/DDBJ whole genome shotgun (WGS) entry which is preliminary data.</text>
</comment>
<gene>
    <name evidence="8" type="ORF">LTR36_003829</name>
</gene>
<feature type="active site" description="Proton donor" evidence="4">
    <location>
        <position position="238"/>
    </location>
</feature>
<evidence type="ECO:0000256" key="2">
    <source>
        <dbReference type="ARBA" id="ARBA00022801"/>
    </source>
</evidence>
<dbReference type="GO" id="GO:0004553">
    <property type="term" value="F:hydrolase activity, hydrolyzing O-glycosyl compounds"/>
    <property type="evidence" value="ECO:0007669"/>
    <property type="project" value="InterPro"/>
</dbReference>
<organism evidence="8 9">
    <name type="scientific">Oleoguttula mirabilis</name>
    <dbReference type="NCBI Taxonomy" id="1507867"/>
    <lineage>
        <taxon>Eukaryota</taxon>
        <taxon>Fungi</taxon>
        <taxon>Dikarya</taxon>
        <taxon>Ascomycota</taxon>
        <taxon>Pezizomycotina</taxon>
        <taxon>Dothideomycetes</taxon>
        <taxon>Dothideomycetidae</taxon>
        <taxon>Mycosphaerellales</taxon>
        <taxon>Teratosphaeriaceae</taxon>
        <taxon>Oleoguttula</taxon>
    </lineage>
</organism>
<evidence type="ECO:0000256" key="4">
    <source>
        <dbReference type="PIRSR" id="PIRSR606710-1"/>
    </source>
</evidence>
<accession>A0AAV9JHV3</accession>
<evidence type="ECO:0000256" key="7">
    <source>
        <dbReference type="SAM" id="SignalP"/>
    </source>
</evidence>
<comment type="similarity">
    <text evidence="1 6">Belongs to the glycosyl hydrolase 43 family.</text>
</comment>
<sequence>MMYALLSTIAAAMVASTAAFAQPADAGVFKRTTISPIMDGQNFPDPSLIRVDDGWHAFATNAKISGKTIHVQMAYSADFKTWTYRSGVDGMPTLPSWVDASSPRVWAPDVSQLPNGDFVMYYTAALKSNTALHCVSYATSKKVDGPYTDPTTTPWVCPTAQGGAIDPSGYVNADGTRWIVYKIDGNAIGHGGVCGNTVKPIVSTPIMLQQVSATDGHTKIGSPIQMITNGVADGPVTEAPSLSKLGSKYILFFSSNCFATTKYDVSYATATNIKGPYTKYGPLFITGTDGMTAPGGLDIAVNGNHAIWHAYVRNTTHPLTECISKHGREKGGGHKPAAADECDRNHGGGRAAFTAILSLSGNLVTASTLS</sequence>
<dbReference type="InterPro" id="IPR023296">
    <property type="entry name" value="Glyco_hydro_beta-prop_sf"/>
</dbReference>
<keyword evidence="3 6" id="KW-0326">Glycosidase</keyword>
<reference evidence="8 9" key="1">
    <citation type="submission" date="2021-11" db="EMBL/GenBank/DDBJ databases">
        <title>Black yeast isolated from Biological Soil Crust.</title>
        <authorList>
            <person name="Kurbessoian T."/>
        </authorList>
    </citation>
    <scope>NUCLEOTIDE SEQUENCE [LARGE SCALE GENOMIC DNA]</scope>
    <source>
        <strain evidence="8 9">CCFEE 5522</strain>
    </source>
</reference>
<dbReference type="EMBL" id="JAVFHQ010000022">
    <property type="protein sequence ID" value="KAK4544924.1"/>
    <property type="molecule type" value="Genomic_DNA"/>
</dbReference>
<dbReference type="PANTHER" id="PTHR42812:SF5">
    <property type="entry name" value="ENDO-ARABINASE"/>
    <property type="match status" value="1"/>
</dbReference>
<dbReference type="Pfam" id="PF04616">
    <property type="entry name" value="Glyco_hydro_43"/>
    <property type="match status" value="1"/>
</dbReference>
<evidence type="ECO:0000313" key="9">
    <source>
        <dbReference type="Proteomes" id="UP001324427"/>
    </source>
</evidence>
<protein>
    <recommendedName>
        <fullName evidence="10">Glycoside hydrolase family 43 protein</fullName>
    </recommendedName>
</protein>
<evidence type="ECO:0000313" key="8">
    <source>
        <dbReference type="EMBL" id="KAK4544924.1"/>
    </source>
</evidence>
<dbReference type="SUPFAM" id="SSF75005">
    <property type="entry name" value="Arabinanase/levansucrase/invertase"/>
    <property type="match status" value="1"/>
</dbReference>